<dbReference type="AlphaFoldDB" id="A0A0A2T6S4"/>
<dbReference type="SUPFAM" id="SSF54593">
    <property type="entry name" value="Glyoxalase/Bleomycin resistance protein/Dihydroxybiphenyl dioxygenase"/>
    <property type="match status" value="1"/>
</dbReference>
<dbReference type="CDD" id="cd06587">
    <property type="entry name" value="VOC"/>
    <property type="match status" value="1"/>
</dbReference>
<dbReference type="STRING" id="1385514.N782_18670"/>
<dbReference type="InterPro" id="IPR037523">
    <property type="entry name" value="VOC_core"/>
</dbReference>
<reference evidence="2 3" key="1">
    <citation type="journal article" date="2015" name="Stand. Genomic Sci.">
        <title>High quality draft genome sequence of the moderately halophilic bacterium Pontibacillus yanchengensis Y32(T) and comparison among Pontibacillus genomes.</title>
        <authorList>
            <person name="Huang J."/>
            <person name="Qiao Z.X."/>
            <person name="Tang J.W."/>
            <person name="Wang G."/>
        </authorList>
    </citation>
    <scope>NUCLEOTIDE SEQUENCE [LARGE SCALE GENOMIC DNA]</scope>
    <source>
        <strain evidence="2 3">Y32</strain>
    </source>
</reference>
<gene>
    <name evidence="2" type="ORF">N782_18670</name>
</gene>
<dbReference type="InterPro" id="IPR051332">
    <property type="entry name" value="Fosfomycin_Res_Enzymes"/>
</dbReference>
<name>A0A0A2T6S4_9BACI</name>
<dbReference type="Pfam" id="PF13669">
    <property type="entry name" value="Glyoxalase_4"/>
    <property type="match status" value="1"/>
</dbReference>
<organism evidence="2 3">
    <name type="scientific">Pontibacillus yanchengensis Y32</name>
    <dbReference type="NCBI Taxonomy" id="1385514"/>
    <lineage>
        <taxon>Bacteria</taxon>
        <taxon>Bacillati</taxon>
        <taxon>Bacillota</taxon>
        <taxon>Bacilli</taxon>
        <taxon>Bacillales</taxon>
        <taxon>Bacillaceae</taxon>
        <taxon>Pontibacillus</taxon>
    </lineage>
</organism>
<dbReference type="PROSITE" id="PS51819">
    <property type="entry name" value="VOC"/>
    <property type="match status" value="1"/>
</dbReference>
<dbReference type="EMBL" id="AVBF01000061">
    <property type="protein sequence ID" value="KGP71492.1"/>
    <property type="molecule type" value="Genomic_DNA"/>
</dbReference>
<proteinExistence type="predicted"/>
<dbReference type="Proteomes" id="UP000030147">
    <property type="component" value="Unassembled WGS sequence"/>
</dbReference>
<evidence type="ECO:0000313" key="2">
    <source>
        <dbReference type="EMBL" id="KGP71492.1"/>
    </source>
</evidence>
<comment type="caution">
    <text evidence="2">The sequence shown here is derived from an EMBL/GenBank/DDBJ whole genome shotgun (WGS) entry which is preliminary data.</text>
</comment>
<dbReference type="RefSeq" id="WP_036822828.1">
    <property type="nucleotide sequence ID" value="NZ_AVBF01000061.1"/>
</dbReference>
<evidence type="ECO:0000259" key="1">
    <source>
        <dbReference type="PROSITE" id="PS51819"/>
    </source>
</evidence>
<dbReference type="Gene3D" id="3.10.180.10">
    <property type="entry name" value="2,3-Dihydroxybiphenyl 1,2-Dioxygenase, domain 1"/>
    <property type="match status" value="1"/>
</dbReference>
<feature type="domain" description="VOC" evidence="1">
    <location>
        <begin position="2"/>
        <end position="116"/>
    </location>
</feature>
<sequence>MKWHHGGIYVKDLAASKHFYENMFEFQEYDSFAFEGEQIVILKHGDLLLELIEDSEHHYASSAHFCWEVVDLDNTITQLASLSLQPVEGPYSIFEKGWYTAFYKGPDKEIIELLQRI</sequence>
<protein>
    <recommendedName>
        <fullName evidence="1">VOC domain-containing protein</fullName>
    </recommendedName>
</protein>
<dbReference type="PANTHER" id="PTHR36113">
    <property type="entry name" value="LYASE, PUTATIVE-RELATED-RELATED"/>
    <property type="match status" value="1"/>
</dbReference>
<dbReference type="OrthoDB" id="9814858at2"/>
<accession>A0A0A2T6S4</accession>
<evidence type="ECO:0000313" key="3">
    <source>
        <dbReference type="Proteomes" id="UP000030147"/>
    </source>
</evidence>
<dbReference type="PANTHER" id="PTHR36113:SF6">
    <property type="entry name" value="FOSFOMYCIN RESISTANCE PROTEIN FOSX"/>
    <property type="match status" value="1"/>
</dbReference>
<dbReference type="eggNOG" id="COG0346">
    <property type="taxonomic scope" value="Bacteria"/>
</dbReference>
<keyword evidence="3" id="KW-1185">Reference proteome</keyword>
<dbReference type="InterPro" id="IPR029068">
    <property type="entry name" value="Glyas_Bleomycin-R_OHBP_Dase"/>
</dbReference>